<comment type="similarity">
    <text evidence="1">Belongs to the LysR transcriptional regulatory family.</text>
</comment>
<dbReference type="EMBL" id="MECQ01000003">
    <property type="protein sequence ID" value="ODV53802.1"/>
    <property type="molecule type" value="Genomic_DNA"/>
</dbReference>
<dbReference type="Gene3D" id="3.40.190.290">
    <property type="match status" value="1"/>
</dbReference>
<dbReference type="AlphaFoldDB" id="A0A1E4R010"/>
<gene>
    <name evidence="6" type="ORF">BG258_20720</name>
</gene>
<dbReference type="Pfam" id="PF03466">
    <property type="entry name" value="LysR_substrate"/>
    <property type="match status" value="1"/>
</dbReference>
<evidence type="ECO:0000256" key="3">
    <source>
        <dbReference type="ARBA" id="ARBA00023125"/>
    </source>
</evidence>
<dbReference type="OrthoDB" id="9778774at2"/>
<feature type="domain" description="HTH lysR-type" evidence="5">
    <location>
        <begin position="1"/>
        <end position="60"/>
    </location>
</feature>
<name>A0A1E4R010_9BACI</name>
<protein>
    <submittedName>
        <fullName evidence="6">LysR family transcriptional regulator</fullName>
    </submittedName>
</protein>
<dbReference type="PROSITE" id="PS50931">
    <property type="entry name" value="HTH_LYSR"/>
    <property type="match status" value="1"/>
</dbReference>
<sequence length="305" mass="34547">MIGKLDLYRVFSVVAKNNSFSRAAKDLYMTQPAVSQAMMQLEKELGTRLFNRTPKGVTLTTEGSLLFEYTNSALGLLDAGEEKLLEFKNLTTGQLKIGVGDTISRFFLMPYLEAFHTMYPNIKLEMLNGTTSEICNFIKSGEVDIGFCNFPIEDSTLQLTVCTDIQDIFVCGEKYKTLASKSLSYEDLLKFPLIFLEKKSNSRKYVEDFLLSNGVHIEPEFELGSHDLVLEFARSNLGIACVTKEFSKDYLHRGLLYELSLDGDIPPRSIGMCFLKTVPLSRATTKFVEIIEHKRFNTRRTIKKA</sequence>
<evidence type="ECO:0000256" key="4">
    <source>
        <dbReference type="ARBA" id="ARBA00023163"/>
    </source>
</evidence>
<accession>A0A1E4R010</accession>
<dbReference type="PANTHER" id="PTHR30126:SF64">
    <property type="entry name" value="HTH-TYPE TRANSCRIPTIONAL REGULATOR CITR"/>
    <property type="match status" value="1"/>
</dbReference>
<dbReference type="FunFam" id="1.10.10.10:FF:000001">
    <property type="entry name" value="LysR family transcriptional regulator"/>
    <property type="match status" value="1"/>
</dbReference>
<evidence type="ECO:0000259" key="5">
    <source>
        <dbReference type="PROSITE" id="PS50931"/>
    </source>
</evidence>
<dbReference type="Gene3D" id="1.10.10.10">
    <property type="entry name" value="Winged helix-like DNA-binding domain superfamily/Winged helix DNA-binding domain"/>
    <property type="match status" value="1"/>
</dbReference>
<dbReference type="GO" id="GO:0000976">
    <property type="term" value="F:transcription cis-regulatory region binding"/>
    <property type="evidence" value="ECO:0007669"/>
    <property type="project" value="TreeGrafter"/>
</dbReference>
<dbReference type="PRINTS" id="PR00039">
    <property type="entry name" value="HTHLYSR"/>
</dbReference>
<dbReference type="Proteomes" id="UP000094784">
    <property type="component" value="Unassembled WGS sequence"/>
</dbReference>
<keyword evidence="4" id="KW-0804">Transcription</keyword>
<dbReference type="GO" id="GO:0003700">
    <property type="term" value="F:DNA-binding transcription factor activity"/>
    <property type="evidence" value="ECO:0007669"/>
    <property type="project" value="InterPro"/>
</dbReference>
<dbReference type="CDD" id="cd05466">
    <property type="entry name" value="PBP2_LTTR_substrate"/>
    <property type="match status" value="1"/>
</dbReference>
<evidence type="ECO:0000256" key="2">
    <source>
        <dbReference type="ARBA" id="ARBA00023015"/>
    </source>
</evidence>
<dbReference type="InterPro" id="IPR036388">
    <property type="entry name" value="WH-like_DNA-bd_sf"/>
</dbReference>
<proteinExistence type="inferred from homology"/>
<dbReference type="SUPFAM" id="SSF53850">
    <property type="entry name" value="Periplasmic binding protein-like II"/>
    <property type="match status" value="1"/>
</dbReference>
<comment type="caution">
    <text evidence="6">The sequence shown here is derived from an EMBL/GenBank/DDBJ whole genome shotgun (WGS) entry which is preliminary data.</text>
</comment>
<dbReference type="InterPro" id="IPR036390">
    <property type="entry name" value="WH_DNA-bd_sf"/>
</dbReference>
<dbReference type="RefSeq" id="WP_069483182.1">
    <property type="nucleotide sequence ID" value="NZ_JBGOGZ010000005.1"/>
</dbReference>
<organism evidence="6 7">
    <name type="scientific">Lysinibacillus fusiformis</name>
    <dbReference type="NCBI Taxonomy" id="28031"/>
    <lineage>
        <taxon>Bacteria</taxon>
        <taxon>Bacillati</taxon>
        <taxon>Bacillota</taxon>
        <taxon>Bacilli</taxon>
        <taxon>Bacillales</taxon>
        <taxon>Bacillaceae</taxon>
        <taxon>Lysinibacillus</taxon>
    </lineage>
</organism>
<evidence type="ECO:0000313" key="6">
    <source>
        <dbReference type="EMBL" id="ODV53802.1"/>
    </source>
</evidence>
<reference evidence="6 7" key="1">
    <citation type="submission" date="2016-09" db="EMBL/GenBank/DDBJ databases">
        <title>Draft genome sequence of the soil isolate, Lysinibacillus fusiformis M5, a potential hypoxanthine producer.</title>
        <authorList>
            <person name="Gallegos-Monterrosa R."/>
            <person name="Maroti G."/>
            <person name="Balint B."/>
            <person name="Kovacs A.T."/>
        </authorList>
    </citation>
    <scope>NUCLEOTIDE SEQUENCE [LARGE SCALE GENOMIC DNA]</scope>
    <source>
        <strain evidence="6 7">M5</strain>
    </source>
</reference>
<dbReference type="Pfam" id="PF00126">
    <property type="entry name" value="HTH_1"/>
    <property type="match status" value="1"/>
</dbReference>
<evidence type="ECO:0000313" key="7">
    <source>
        <dbReference type="Proteomes" id="UP000094784"/>
    </source>
</evidence>
<dbReference type="InterPro" id="IPR005119">
    <property type="entry name" value="LysR_subst-bd"/>
</dbReference>
<keyword evidence="3" id="KW-0238">DNA-binding</keyword>
<keyword evidence="2" id="KW-0805">Transcription regulation</keyword>
<dbReference type="PANTHER" id="PTHR30126">
    <property type="entry name" value="HTH-TYPE TRANSCRIPTIONAL REGULATOR"/>
    <property type="match status" value="1"/>
</dbReference>
<dbReference type="InterPro" id="IPR000847">
    <property type="entry name" value="LysR_HTH_N"/>
</dbReference>
<dbReference type="SUPFAM" id="SSF46785">
    <property type="entry name" value="Winged helix' DNA-binding domain"/>
    <property type="match status" value="1"/>
</dbReference>
<evidence type="ECO:0000256" key="1">
    <source>
        <dbReference type="ARBA" id="ARBA00009437"/>
    </source>
</evidence>